<protein>
    <submittedName>
        <fullName evidence="1">Uncharacterized protein</fullName>
    </submittedName>
</protein>
<sequence length="168" mass="19514">MFLINNPIPCDGVWSSQPHRQPKLWERLIQLIYNALNIIFGVSWGQQFAMVGQSPTHDYMPLEVLPDYYLNSDSAKRLWQDWRVLRRLFIRRDHSRDLLLQGQSGWLPIHGMTIHQQLVTITTDEGETVLDLDEPVVWLSRANPANTKISQEPIWTVGLQNNSLWCPA</sequence>
<evidence type="ECO:0000313" key="2">
    <source>
        <dbReference type="Proteomes" id="UP000481033"/>
    </source>
</evidence>
<proteinExistence type="predicted"/>
<keyword evidence="2" id="KW-1185">Reference proteome</keyword>
<organism evidence="1 2">
    <name type="scientific">Adonisia turfae CCMR0081</name>
    <dbReference type="NCBI Taxonomy" id="2292702"/>
    <lineage>
        <taxon>Bacteria</taxon>
        <taxon>Bacillati</taxon>
        <taxon>Cyanobacteriota</taxon>
        <taxon>Adonisia</taxon>
        <taxon>Adonisia turfae</taxon>
    </lineage>
</organism>
<dbReference type="AlphaFoldDB" id="A0A6M0RLN1"/>
<dbReference type="Proteomes" id="UP000481033">
    <property type="component" value="Unassembled WGS sequence"/>
</dbReference>
<dbReference type="RefSeq" id="WP_163659509.1">
    <property type="nucleotide sequence ID" value="NZ_QXHD01000004.1"/>
</dbReference>
<accession>A0A6M0RLN1</accession>
<name>A0A6M0RLN1_9CYAN</name>
<dbReference type="EMBL" id="QXHD01000004">
    <property type="protein sequence ID" value="NEZ57096.1"/>
    <property type="molecule type" value="Genomic_DNA"/>
</dbReference>
<gene>
    <name evidence="1" type="ORF">DXZ20_15705</name>
</gene>
<comment type="caution">
    <text evidence="1">The sequence shown here is derived from an EMBL/GenBank/DDBJ whole genome shotgun (WGS) entry which is preliminary data.</text>
</comment>
<reference evidence="1 2" key="1">
    <citation type="journal article" date="2020" name="Microb. Ecol.">
        <title>Ecogenomics of the Marine Benthic Filamentous Cyanobacterium Adonisia.</title>
        <authorList>
            <person name="Walter J.M."/>
            <person name="Coutinho F.H."/>
            <person name="Leomil L."/>
            <person name="Hargreaves P.I."/>
            <person name="Campeao M.E."/>
            <person name="Vieira V.V."/>
            <person name="Silva B.S."/>
            <person name="Fistarol G.O."/>
            <person name="Salomon P.S."/>
            <person name="Sawabe T."/>
            <person name="Mino S."/>
            <person name="Hosokawa M."/>
            <person name="Miyashita H."/>
            <person name="Maruyama F."/>
            <person name="van Verk M.C."/>
            <person name="Dutilh B.E."/>
            <person name="Thompson C.C."/>
            <person name="Thompson F.L."/>
        </authorList>
    </citation>
    <scope>NUCLEOTIDE SEQUENCE [LARGE SCALE GENOMIC DNA]</scope>
    <source>
        <strain evidence="1 2">CCMR0081</strain>
    </source>
</reference>
<evidence type="ECO:0000313" key="1">
    <source>
        <dbReference type="EMBL" id="NEZ57096.1"/>
    </source>
</evidence>